<gene>
    <name evidence="4" type="ORF">CK501_11190</name>
</gene>
<dbReference type="SUPFAM" id="SSF89447">
    <property type="entry name" value="AbrB/MazE/MraZ-like"/>
    <property type="match status" value="1"/>
</dbReference>
<sequence>MTRLSSKRQVTLPKSLCDRAGLSSGDEFKVLEHDGHITLIKQTPGASEGFLGDIQPDERFSEEESRDDGIQRSSDGGH</sequence>
<accession>A0A2A2F433</accession>
<dbReference type="RefSeq" id="WP_095617813.1">
    <property type="nucleotide sequence ID" value="NZ_NSKD01000004.1"/>
</dbReference>
<keyword evidence="5" id="KW-1185">Reference proteome</keyword>
<comment type="caution">
    <text evidence="4">The sequence shown here is derived from an EMBL/GenBank/DDBJ whole genome shotgun (WGS) entry which is preliminary data.</text>
</comment>
<keyword evidence="1" id="KW-0238">DNA-binding</keyword>
<dbReference type="Proteomes" id="UP000218896">
    <property type="component" value="Unassembled WGS sequence"/>
</dbReference>
<evidence type="ECO:0000256" key="2">
    <source>
        <dbReference type="SAM" id="MobiDB-lite"/>
    </source>
</evidence>
<feature type="domain" description="SpoVT-AbrB" evidence="3">
    <location>
        <begin position="1"/>
        <end position="44"/>
    </location>
</feature>
<evidence type="ECO:0000313" key="4">
    <source>
        <dbReference type="EMBL" id="PAU80196.1"/>
    </source>
</evidence>
<dbReference type="SMART" id="SM00966">
    <property type="entry name" value="SpoVT_AbrB"/>
    <property type="match status" value="1"/>
</dbReference>
<dbReference type="InterPro" id="IPR037914">
    <property type="entry name" value="SpoVT-AbrB_sf"/>
</dbReference>
<name>A0A2A2F433_9GAMM</name>
<dbReference type="PROSITE" id="PS51740">
    <property type="entry name" value="SPOVT_ABRB"/>
    <property type="match status" value="1"/>
</dbReference>
<dbReference type="InterPro" id="IPR007159">
    <property type="entry name" value="SpoVT-AbrB_dom"/>
</dbReference>
<dbReference type="OrthoDB" id="5519374at2"/>
<protein>
    <submittedName>
        <fullName evidence="4">AbrB family transcriptional regulator</fullName>
    </submittedName>
</protein>
<dbReference type="Gene3D" id="2.10.260.10">
    <property type="match status" value="1"/>
</dbReference>
<evidence type="ECO:0000259" key="3">
    <source>
        <dbReference type="PROSITE" id="PS51740"/>
    </source>
</evidence>
<feature type="region of interest" description="Disordered" evidence="2">
    <location>
        <begin position="42"/>
        <end position="78"/>
    </location>
</feature>
<feature type="compositionally biased region" description="Basic and acidic residues" evidence="2">
    <location>
        <begin position="56"/>
        <end position="78"/>
    </location>
</feature>
<dbReference type="GO" id="GO:0003677">
    <property type="term" value="F:DNA binding"/>
    <property type="evidence" value="ECO:0007669"/>
    <property type="project" value="UniProtKB-UniRule"/>
</dbReference>
<evidence type="ECO:0000256" key="1">
    <source>
        <dbReference type="PROSITE-ProRule" id="PRU01076"/>
    </source>
</evidence>
<evidence type="ECO:0000313" key="5">
    <source>
        <dbReference type="Proteomes" id="UP000218896"/>
    </source>
</evidence>
<dbReference type="EMBL" id="NSKD01000004">
    <property type="protein sequence ID" value="PAU80196.1"/>
    <property type="molecule type" value="Genomic_DNA"/>
</dbReference>
<dbReference type="NCBIfam" id="TIGR01439">
    <property type="entry name" value="lp_hng_hel_AbrB"/>
    <property type="match status" value="1"/>
</dbReference>
<reference evidence="4 5" key="1">
    <citation type="submission" date="2017-08" db="EMBL/GenBank/DDBJ databases">
        <title>Halovibrio sewagensis sp. nov., isolated from wastewater of high salinity.</title>
        <authorList>
            <person name="Dong X."/>
            <person name="Zhang G."/>
        </authorList>
    </citation>
    <scope>NUCLEOTIDE SEQUENCE [LARGE SCALE GENOMIC DNA]</scope>
    <source>
        <strain evidence="4 5">YL5-2</strain>
    </source>
</reference>
<dbReference type="AlphaFoldDB" id="A0A2A2F433"/>
<proteinExistence type="predicted"/>
<dbReference type="Pfam" id="PF04014">
    <property type="entry name" value="MazE_antitoxin"/>
    <property type="match status" value="1"/>
</dbReference>
<organism evidence="4 5">
    <name type="scientific">Halovibrio salipaludis</name>
    <dbReference type="NCBI Taxonomy" id="2032626"/>
    <lineage>
        <taxon>Bacteria</taxon>
        <taxon>Pseudomonadati</taxon>
        <taxon>Pseudomonadota</taxon>
        <taxon>Gammaproteobacteria</taxon>
        <taxon>Oceanospirillales</taxon>
        <taxon>Halomonadaceae</taxon>
        <taxon>Halovibrio</taxon>
    </lineage>
</organism>